<accession>A0ABX8LNA6</accession>
<name>A0ABX8LNA6_9BACT</name>
<evidence type="ECO:0000313" key="1">
    <source>
        <dbReference type="EMBL" id="QXE92416.1"/>
    </source>
</evidence>
<dbReference type="Proteomes" id="UP000683559">
    <property type="component" value="Chromosome"/>
</dbReference>
<evidence type="ECO:0000313" key="2">
    <source>
        <dbReference type="Proteomes" id="UP000683559"/>
    </source>
</evidence>
<dbReference type="EMBL" id="CP077683">
    <property type="protein sequence ID" value="QXE92416.1"/>
    <property type="molecule type" value="Genomic_DNA"/>
</dbReference>
<keyword evidence="2" id="KW-1185">Reference proteome</keyword>
<gene>
    <name evidence="1" type="ORF">KP001_07800</name>
</gene>
<dbReference type="RefSeq" id="WP_217288968.1">
    <property type="nucleotide sequence ID" value="NZ_CP077683.1"/>
</dbReference>
<organism evidence="1 2">
    <name type="scientific">Geomonas subterranea</name>
    <dbReference type="NCBI Taxonomy" id="2847989"/>
    <lineage>
        <taxon>Bacteria</taxon>
        <taxon>Pseudomonadati</taxon>
        <taxon>Thermodesulfobacteriota</taxon>
        <taxon>Desulfuromonadia</taxon>
        <taxon>Geobacterales</taxon>
        <taxon>Geobacteraceae</taxon>
        <taxon>Geomonas</taxon>
    </lineage>
</organism>
<protein>
    <submittedName>
        <fullName evidence="1">Uncharacterized protein</fullName>
    </submittedName>
</protein>
<proteinExistence type="predicted"/>
<sequence>MTMTPITPELKLHTNQDNESIHINSLIMKHKGNNYHLYAGTKDTLYIYSESVALYVLTISREQGRIGLNAYMSPEPFPINSFYMHSSKEIKDLFGPNWEHEPSIDIMMKLMDYLM</sequence>
<reference evidence="1 2" key="1">
    <citation type="submission" date="2021-06" db="EMBL/GenBank/DDBJ databases">
        <title>Gemonas diversity in paddy soil.</title>
        <authorList>
            <person name="Liu G."/>
        </authorList>
    </citation>
    <scope>NUCLEOTIDE SEQUENCE [LARGE SCALE GENOMIC DNA]</scope>
    <source>
        <strain evidence="1 2">RG2</strain>
    </source>
</reference>